<proteinExistence type="predicted"/>
<gene>
    <name evidence="2" type="ORF">ACFQQL_13880</name>
</gene>
<protein>
    <recommendedName>
        <fullName evidence="1">STAS domain-containing protein</fullName>
    </recommendedName>
</protein>
<evidence type="ECO:0000259" key="1">
    <source>
        <dbReference type="PROSITE" id="PS50801"/>
    </source>
</evidence>
<dbReference type="EMBL" id="JBHTCQ010000002">
    <property type="protein sequence ID" value="MFC7406204.1"/>
    <property type="molecule type" value="Genomic_DNA"/>
</dbReference>
<sequence length="82" mass="8770">MRMDDRCGVPQVHVAGPLDVHTATEFTQLLRHLGEAAGHRACYDLTAVEIGDDAGRTALRTFVRDAAEYGGRVVPPGPEPTG</sequence>
<evidence type="ECO:0000313" key="3">
    <source>
        <dbReference type="Proteomes" id="UP001596455"/>
    </source>
</evidence>
<feature type="domain" description="STAS" evidence="1">
    <location>
        <begin position="1"/>
        <end position="82"/>
    </location>
</feature>
<dbReference type="InterPro" id="IPR036513">
    <property type="entry name" value="STAS_dom_sf"/>
</dbReference>
<reference evidence="3" key="1">
    <citation type="journal article" date="2019" name="Int. J. Syst. Evol. Microbiol.">
        <title>The Global Catalogue of Microorganisms (GCM) 10K type strain sequencing project: providing services to taxonomists for standard genome sequencing and annotation.</title>
        <authorList>
            <consortium name="The Broad Institute Genomics Platform"/>
            <consortium name="The Broad Institute Genome Sequencing Center for Infectious Disease"/>
            <person name="Wu L."/>
            <person name="Ma J."/>
        </authorList>
    </citation>
    <scope>NUCLEOTIDE SEQUENCE [LARGE SCALE GENOMIC DNA]</scope>
    <source>
        <strain evidence="3">JCM 1490</strain>
    </source>
</reference>
<keyword evidence="3" id="KW-1185">Reference proteome</keyword>
<organism evidence="2 3">
    <name type="scientific">Georgenia alba</name>
    <dbReference type="NCBI Taxonomy" id="2233858"/>
    <lineage>
        <taxon>Bacteria</taxon>
        <taxon>Bacillati</taxon>
        <taxon>Actinomycetota</taxon>
        <taxon>Actinomycetes</taxon>
        <taxon>Micrococcales</taxon>
        <taxon>Bogoriellaceae</taxon>
        <taxon>Georgenia</taxon>
    </lineage>
</organism>
<dbReference type="PROSITE" id="PS50801">
    <property type="entry name" value="STAS"/>
    <property type="match status" value="1"/>
</dbReference>
<dbReference type="Gene3D" id="3.30.750.24">
    <property type="entry name" value="STAS domain"/>
    <property type="match status" value="1"/>
</dbReference>
<dbReference type="SUPFAM" id="SSF52091">
    <property type="entry name" value="SpoIIaa-like"/>
    <property type="match status" value="1"/>
</dbReference>
<dbReference type="RefSeq" id="WP_382395330.1">
    <property type="nucleotide sequence ID" value="NZ_JBHTCQ010000002.1"/>
</dbReference>
<accession>A0ABW2Q9T6</accession>
<comment type="caution">
    <text evidence="2">The sequence shown here is derived from an EMBL/GenBank/DDBJ whole genome shotgun (WGS) entry which is preliminary data.</text>
</comment>
<dbReference type="InterPro" id="IPR002645">
    <property type="entry name" value="STAS_dom"/>
</dbReference>
<evidence type="ECO:0000313" key="2">
    <source>
        <dbReference type="EMBL" id="MFC7406204.1"/>
    </source>
</evidence>
<name>A0ABW2Q9T6_9MICO</name>
<dbReference type="Proteomes" id="UP001596455">
    <property type="component" value="Unassembled WGS sequence"/>
</dbReference>